<accession>A0AAV4MDV4</accession>
<dbReference type="EMBL" id="BPLR01019656">
    <property type="protein sequence ID" value="GIX70189.1"/>
    <property type="molecule type" value="Genomic_DNA"/>
</dbReference>
<proteinExistence type="predicted"/>
<feature type="signal peptide" evidence="1">
    <location>
        <begin position="1"/>
        <end position="29"/>
    </location>
</feature>
<sequence>MALRVSSTARTGQLCLVLLFAMLVTVSCSISINDDDETNYVNLLLRDLDNSGLQDQAPSDRVLDGKDIVKRHWGVSDATAVAGKVFSYPIPEDAFTGRIKRYEVSACWSYSTVPELSLCLRCDNDFIPCFLESLGFCP</sequence>
<evidence type="ECO:0000313" key="3">
    <source>
        <dbReference type="Proteomes" id="UP001054945"/>
    </source>
</evidence>
<evidence type="ECO:0000256" key="1">
    <source>
        <dbReference type="SAM" id="SignalP"/>
    </source>
</evidence>
<dbReference type="Proteomes" id="UP001054945">
    <property type="component" value="Unassembled WGS sequence"/>
</dbReference>
<keyword evidence="3" id="KW-1185">Reference proteome</keyword>
<comment type="caution">
    <text evidence="2">The sequence shown here is derived from an EMBL/GenBank/DDBJ whole genome shotgun (WGS) entry which is preliminary data.</text>
</comment>
<name>A0AAV4MDV4_CAEEX</name>
<keyword evidence="1" id="KW-0732">Signal</keyword>
<feature type="chain" id="PRO_5043315806" evidence="1">
    <location>
        <begin position="30"/>
        <end position="138"/>
    </location>
</feature>
<reference evidence="2 3" key="1">
    <citation type="submission" date="2021-06" db="EMBL/GenBank/DDBJ databases">
        <title>Caerostris extrusa draft genome.</title>
        <authorList>
            <person name="Kono N."/>
            <person name="Arakawa K."/>
        </authorList>
    </citation>
    <scope>NUCLEOTIDE SEQUENCE [LARGE SCALE GENOMIC DNA]</scope>
</reference>
<gene>
    <name evidence="2" type="primary">DAG1_0</name>
    <name evidence="2" type="ORF">CEXT_57171</name>
</gene>
<protein>
    <submittedName>
        <fullName evidence="2">Alpha-dystroglycan</fullName>
    </submittedName>
</protein>
<evidence type="ECO:0000313" key="2">
    <source>
        <dbReference type="EMBL" id="GIX70189.1"/>
    </source>
</evidence>
<dbReference type="AlphaFoldDB" id="A0AAV4MDV4"/>
<dbReference type="PROSITE" id="PS51257">
    <property type="entry name" value="PROKAR_LIPOPROTEIN"/>
    <property type="match status" value="1"/>
</dbReference>
<organism evidence="2 3">
    <name type="scientific">Caerostris extrusa</name>
    <name type="common">Bark spider</name>
    <name type="synonym">Caerostris bankana</name>
    <dbReference type="NCBI Taxonomy" id="172846"/>
    <lineage>
        <taxon>Eukaryota</taxon>
        <taxon>Metazoa</taxon>
        <taxon>Ecdysozoa</taxon>
        <taxon>Arthropoda</taxon>
        <taxon>Chelicerata</taxon>
        <taxon>Arachnida</taxon>
        <taxon>Araneae</taxon>
        <taxon>Araneomorphae</taxon>
        <taxon>Entelegynae</taxon>
        <taxon>Araneoidea</taxon>
        <taxon>Araneidae</taxon>
        <taxon>Caerostris</taxon>
    </lineage>
</organism>